<keyword evidence="2" id="KW-1185">Reference proteome</keyword>
<reference evidence="1" key="1">
    <citation type="journal article" date="2017" name="Nature">
        <title>The sunflower genome provides insights into oil metabolism, flowering and Asterid evolution.</title>
        <authorList>
            <person name="Badouin H."/>
            <person name="Gouzy J."/>
            <person name="Grassa C.J."/>
            <person name="Murat F."/>
            <person name="Staton S.E."/>
            <person name="Cottret L."/>
            <person name="Lelandais-Briere C."/>
            <person name="Owens G.L."/>
            <person name="Carrere S."/>
            <person name="Mayjonade B."/>
            <person name="Legrand L."/>
            <person name="Gill N."/>
            <person name="Kane N.C."/>
            <person name="Bowers J.E."/>
            <person name="Hubner S."/>
            <person name="Bellec A."/>
            <person name="Berard A."/>
            <person name="Berges H."/>
            <person name="Blanchet N."/>
            <person name="Boniface M.C."/>
            <person name="Brunel D."/>
            <person name="Catrice O."/>
            <person name="Chaidir N."/>
            <person name="Claudel C."/>
            <person name="Donnadieu C."/>
            <person name="Faraut T."/>
            <person name="Fievet G."/>
            <person name="Helmstetter N."/>
            <person name="King M."/>
            <person name="Knapp S.J."/>
            <person name="Lai Z."/>
            <person name="Le Paslier M.C."/>
            <person name="Lippi Y."/>
            <person name="Lorenzon L."/>
            <person name="Mandel J.R."/>
            <person name="Marage G."/>
            <person name="Marchand G."/>
            <person name="Marquand E."/>
            <person name="Bret-Mestries E."/>
            <person name="Morien E."/>
            <person name="Nambeesan S."/>
            <person name="Nguyen T."/>
            <person name="Pegot-Espagnet P."/>
            <person name="Pouilly N."/>
            <person name="Raftis F."/>
            <person name="Sallet E."/>
            <person name="Schiex T."/>
            <person name="Thomas J."/>
            <person name="Vandecasteele C."/>
            <person name="Vares D."/>
            <person name="Vear F."/>
            <person name="Vautrin S."/>
            <person name="Crespi M."/>
            <person name="Mangin B."/>
            <person name="Burke J.M."/>
            <person name="Salse J."/>
            <person name="Munos S."/>
            <person name="Vincourt P."/>
            <person name="Rieseberg L.H."/>
            <person name="Langlade N.B."/>
        </authorList>
    </citation>
    <scope>NUCLEOTIDE SEQUENCE</scope>
    <source>
        <tissue evidence="1">Leaves</tissue>
    </source>
</reference>
<reference evidence="1" key="2">
    <citation type="submission" date="2020-06" db="EMBL/GenBank/DDBJ databases">
        <title>Helianthus annuus Genome sequencing and assembly Release 2.</title>
        <authorList>
            <person name="Gouzy J."/>
            <person name="Langlade N."/>
            <person name="Munos S."/>
        </authorList>
    </citation>
    <scope>NUCLEOTIDE SEQUENCE</scope>
    <source>
        <tissue evidence="1">Leaves</tissue>
    </source>
</reference>
<accession>A0A9K3E2T2</accession>
<evidence type="ECO:0000313" key="1">
    <source>
        <dbReference type="EMBL" id="KAF5765004.1"/>
    </source>
</evidence>
<gene>
    <name evidence="1" type="ORF">HanXRQr2_Chr15g0698611</name>
</gene>
<dbReference type="Proteomes" id="UP000215914">
    <property type="component" value="Unassembled WGS sequence"/>
</dbReference>
<sequence>MEFNWYIIQHYTVHHTGMIRNELPTFVPSFRDLVNSDPVPVTEHTTNCVTMVYCKENLTRLTRRYVIDAIASALFVKAGG</sequence>
<dbReference type="EMBL" id="MNCJ02000330">
    <property type="protein sequence ID" value="KAF5765004.1"/>
    <property type="molecule type" value="Genomic_DNA"/>
</dbReference>
<protein>
    <submittedName>
        <fullName evidence="1">Uncharacterized protein</fullName>
    </submittedName>
</protein>
<name>A0A9K3E2T2_HELAN</name>
<evidence type="ECO:0000313" key="2">
    <source>
        <dbReference type="Proteomes" id="UP000215914"/>
    </source>
</evidence>
<dbReference type="AlphaFoldDB" id="A0A9K3E2T2"/>
<proteinExistence type="predicted"/>
<comment type="caution">
    <text evidence="1">The sequence shown here is derived from an EMBL/GenBank/DDBJ whole genome shotgun (WGS) entry which is preliminary data.</text>
</comment>
<organism evidence="1 2">
    <name type="scientific">Helianthus annuus</name>
    <name type="common">Common sunflower</name>
    <dbReference type="NCBI Taxonomy" id="4232"/>
    <lineage>
        <taxon>Eukaryota</taxon>
        <taxon>Viridiplantae</taxon>
        <taxon>Streptophyta</taxon>
        <taxon>Embryophyta</taxon>
        <taxon>Tracheophyta</taxon>
        <taxon>Spermatophyta</taxon>
        <taxon>Magnoliopsida</taxon>
        <taxon>eudicotyledons</taxon>
        <taxon>Gunneridae</taxon>
        <taxon>Pentapetalae</taxon>
        <taxon>asterids</taxon>
        <taxon>campanulids</taxon>
        <taxon>Asterales</taxon>
        <taxon>Asteraceae</taxon>
        <taxon>Asteroideae</taxon>
        <taxon>Heliantheae alliance</taxon>
        <taxon>Heliantheae</taxon>
        <taxon>Helianthus</taxon>
    </lineage>
</organism>
<dbReference type="Gramene" id="mRNA:HanXRQr2_Chr15g0698611">
    <property type="protein sequence ID" value="CDS:HanXRQr2_Chr15g0698611.1"/>
    <property type="gene ID" value="HanXRQr2_Chr15g0698611"/>
</dbReference>